<feature type="compositionally biased region" description="Basic and acidic residues" evidence="1">
    <location>
        <begin position="15"/>
        <end position="40"/>
    </location>
</feature>
<feature type="region of interest" description="Disordered" evidence="1">
    <location>
        <begin position="1"/>
        <end position="40"/>
    </location>
</feature>
<evidence type="ECO:0000313" key="3">
    <source>
        <dbReference type="Proteomes" id="UP000011693"/>
    </source>
</evidence>
<comment type="caution">
    <text evidence="2">The sequence shown here is derived from an EMBL/GenBank/DDBJ whole genome shotgun (WGS) entry which is preliminary data.</text>
</comment>
<evidence type="ECO:0000313" key="2">
    <source>
        <dbReference type="EMBL" id="ELY96752.1"/>
    </source>
</evidence>
<name>M0AFU8_9EURY</name>
<sequence length="191" mass="21081">MTDEDELTGLPLEEVPTRDPDDTCNGRRKQKQDGEVVRDEEDRVLFGGYCQLTSGWGTEIDHGRCRKHGGGSTGPKTEEGKETSSQNALKHGAFCEHFTSSLTEGESEAFEDAYDHLGDPGDAQDVARAAASMCLLQFRRSGDERFLRRFEGLCDKFGIAPADEFKVSGSVTLEDAFMRNLKQANGHEVDD</sequence>
<feature type="region of interest" description="Disordered" evidence="1">
    <location>
        <begin position="61"/>
        <end position="87"/>
    </location>
</feature>
<dbReference type="Proteomes" id="UP000011693">
    <property type="component" value="Unassembled WGS sequence"/>
</dbReference>
<reference evidence="2 3" key="1">
    <citation type="journal article" date="2014" name="PLoS Genet.">
        <title>Phylogenetically driven sequencing of extremely halophilic archaea reveals strategies for static and dynamic osmo-response.</title>
        <authorList>
            <person name="Becker E.A."/>
            <person name="Seitzer P.M."/>
            <person name="Tritt A."/>
            <person name="Larsen D."/>
            <person name="Krusor M."/>
            <person name="Yao A.I."/>
            <person name="Wu D."/>
            <person name="Madern D."/>
            <person name="Eisen J.A."/>
            <person name="Darling A.E."/>
            <person name="Facciotti M.T."/>
        </authorList>
    </citation>
    <scope>NUCLEOTIDE SEQUENCE [LARGE SCALE GENOMIC DNA]</scope>
    <source>
        <strain evidence="2 3">JCM 10990</strain>
    </source>
</reference>
<dbReference type="RefSeq" id="WP_006168546.1">
    <property type="nucleotide sequence ID" value="NZ_AOIN01000080.1"/>
</dbReference>
<evidence type="ECO:0000256" key="1">
    <source>
        <dbReference type="SAM" id="MobiDB-lite"/>
    </source>
</evidence>
<dbReference type="PATRIC" id="fig|1227492.4.peg.3039"/>
<dbReference type="AlphaFoldDB" id="M0AFU8"/>
<dbReference type="EMBL" id="AOIN01000080">
    <property type="protein sequence ID" value="ELY96752.1"/>
    <property type="molecule type" value="Genomic_DNA"/>
</dbReference>
<proteinExistence type="predicted"/>
<dbReference type="OrthoDB" id="166046at2157"/>
<accession>M0AFU8</accession>
<gene>
    <name evidence="2" type="ORF">C482_15296</name>
</gene>
<organism evidence="2 3">
    <name type="scientific">Natrialba chahannaoensis JCM 10990</name>
    <dbReference type="NCBI Taxonomy" id="1227492"/>
    <lineage>
        <taxon>Archaea</taxon>
        <taxon>Methanobacteriati</taxon>
        <taxon>Methanobacteriota</taxon>
        <taxon>Stenosarchaea group</taxon>
        <taxon>Halobacteria</taxon>
        <taxon>Halobacteriales</taxon>
        <taxon>Natrialbaceae</taxon>
        <taxon>Natrialba</taxon>
    </lineage>
</organism>
<dbReference type="STRING" id="1227492.C482_15296"/>
<keyword evidence="3" id="KW-1185">Reference proteome</keyword>
<protein>
    <submittedName>
        <fullName evidence="2">Uncharacterized protein</fullName>
    </submittedName>
</protein>